<feature type="region of interest" description="Disordered" evidence="1">
    <location>
        <begin position="59"/>
        <end position="82"/>
    </location>
</feature>
<dbReference type="SUPFAM" id="SSF47923">
    <property type="entry name" value="Ypt/Rab-GAP domain of gyp1p"/>
    <property type="match status" value="2"/>
</dbReference>
<dbReference type="InterPro" id="IPR000195">
    <property type="entry name" value="Rab-GAP-TBC_dom"/>
</dbReference>
<keyword evidence="4" id="KW-1185">Reference proteome</keyword>
<dbReference type="Gene3D" id="1.10.8.270">
    <property type="entry name" value="putative rabgap domain of human tbc1 domain family member 14 like domains"/>
    <property type="match status" value="1"/>
</dbReference>
<sequence>MLSSSTSDSPSLSRLTPRLSGGYGNGNRSMSQASFGSSQYPGEDPEAFRIRSTYARLESEGVHGDGYLPGVERTRGGPNVGKRATMMEAQKGEAVGEKERGFLSSLDRYGFISESVRNRSESRLALIPTAPLLKIPKLPSTSPLAGQPRVDPPPPGPGGGDGPSPRQPPARGEAESESSKRKETERVEKWMRMMGVQRREGGNAVEWSWKDEGTTKVGIFCKDMRGRRLIPRVYKGIPDRWRMAAWWTLAEARSGEHHGKGKKKAEELCFDYRNSIDLPSSFDVQIDLDVPRTISGHTLFMTRYGAGQRSLFHVLHCFAMLCDTCGYCQGMGPIAATLLCYFDPERVYALMVRLHDVYGMHDIFGPGFPGLLEAFYVQERLMEWLMPDVYKSFQKNMISSSSWGTKWYITLFVNTIPFSQQLRIWDAMFLDGRDVMIMASVAILWSFRDLLAAPTANFESILSLLSSFFVAEDEDKFMRWIKRMIHQPGMKSRMDGWRAEWHTLVREGKDRDALL</sequence>
<dbReference type="GO" id="GO:0031267">
    <property type="term" value="F:small GTPase binding"/>
    <property type="evidence" value="ECO:0007669"/>
    <property type="project" value="TreeGrafter"/>
</dbReference>
<feature type="region of interest" description="Disordered" evidence="1">
    <location>
        <begin position="1"/>
        <end position="47"/>
    </location>
</feature>
<feature type="region of interest" description="Disordered" evidence="1">
    <location>
        <begin position="135"/>
        <end position="188"/>
    </location>
</feature>
<comment type="caution">
    <text evidence="3">The sequence shown here is derived from an EMBL/GenBank/DDBJ whole genome shotgun (WGS) entry which is preliminary data.</text>
</comment>
<feature type="compositionally biased region" description="Low complexity" evidence="1">
    <location>
        <begin position="1"/>
        <end position="20"/>
    </location>
</feature>
<evidence type="ECO:0000259" key="2">
    <source>
        <dbReference type="PROSITE" id="PS50086"/>
    </source>
</evidence>
<evidence type="ECO:0000313" key="4">
    <source>
        <dbReference type="Proteomes" id="UP001164286"/>
    </source>
</evidence>
<accession>A0AA38HAK7</accession>
<reference evidence="3" key="1">
    <citation type="journal article" date="2022" name="G3 (Bethesda)">
        <title>High quality genome of the basidiomycete yeast Dioszegia hungarica PDD-24b-2 isolated from cloud water.</title>
        <authorList>
            <person name="Jarrige D."/>
            <person name="Haridas S."/>
            <person name="Bleykasten-Grosshans C."/>
            <person name="Joly M."/>
            <person name="Nadalig T."/>
            <person name="Sancelme M."/>
            <person name="Vuilleumier S."/>
            <person name="Grigoriev I.V."/>
            <person name="Amato P."/>
            <person name="Bringel F."/>
        </authorList>
    </citation>
    <scope>NUCLEOTIDE SEQUENCE</scope>
    <source>
        <strain evidence="3">PDD-24b-2</strain>
    </source>
</reference>
<dbReference type="Pfam" id="PF00566">
    <property type="entry name" value="RabGAP-TBC"/>
    <property type="match status" value="1"/>
</dbReference>
<evidence type="ECO:0000313" key="3">
    <source>
        <dbReference type="EMBL" id="KAI9637330.1"/>
    </source>
</evidence>
<dbReference type="EMBL" id="JAKWFO010000004">
    <property type="protein sequence ID" value="KAI9637330.1"/>
    <property type="molecule type" value="Genomic_DNA"/>
</dbReference>
<proteinExistence type="predicted"/>
<gene>
    <name evidence="3" type="ORF">MKK02DRAFT_24388</name>
</gene>
<dbReference type="PROSITE" id="PS50086">
    <property type="entry name" value="TBC_RABGAP"/>
    <property type="match status" value="1"/>
</dbReference>
<dbReference type="GO" id="GO:0005096">
    <property type="term" value="F:GTPase activator activity"/>
    <property type="evidence" value="ECO:0007669"/>
    <property type="project" value="TreeGrafter"/>
</dbReference>
<protein>
    <submittedName>
        <fullName evidence="3">Rab-GTPase-TBC domain-containing protein</fullName>
    </submittedName>
</protein>
<dbReference type="InterPro" id="IPR035969">
    <property type="entry name" value="Rab-GAP_TBC_sf"/>
</dbReference>
<dbReference type="FunFam" id="1.10.472.80:FF:000087">
    <property type="entry name" value="Chromosome 12, whole genome shotgun sequence"/>
    <property type="match status" value="1"/>
</dbReference>
<dbReference type="FunFam" id="1.10.8.270:FF:000023">
    <property type="entry name" value="TBC domain-containing protein C1778.09"/>
    <property type="match status" value="1"/>
</dbReference>
<feature type="domain" description="Rab-GAP TBC" evidence="2">
    <location>
        <begin position="236"/>
        <end position="432"/>
    </location>
</feature>
<feature type="compositionally biased region" description="Basic and acidic residues" evidence="1">
    <location>
        <begin position="172"/>
        <end position="188"/>
    </location>
</feature>
<dbReference type="Proteomes" id="UP001164286">
    <property type="component" value="Unassembled WGS sequence"/>
</dbReference>
<feature type="compositionally biased region" description="Polar residues" evidence="1">
    <location>
        <begin position="26"/>
        <end position="40"/>
    </location>
</feature>
<evidence type="ECO:0000256" key="1">
    <source>
        <dbReference type="SAM" id="MobiDB-lite"/>
    </source>
</evidence>
<dbReference type="GeneID" id="77726091"/>
<organism evidence="3 4">
    <name type="scientific">Dioszegia hungarica</name>
    <dbReference type="NCBI Taxonomy" id="4972"/>
    <lineage>
        <taxon>Eukaryota</taxon>
        <taxon>Fungi</taxon>
        <taxon>Dikarya</taxon>
        <taxon>Basidiomycota</taxon>
        <taxon>Agaricomycotina</taxon>
        <taxon>Tremellomycetes</taxon>
        <taxon>Tremellales</taxon>
        <taxon>Bulleribasidiaceae</taxon>
        <taxon>Dioszegia</taxon>
    </lineage>
</organism>
<dbReference type="Gene3D" id="1.10.472.80">
    <property type="entry name" value="Ypt/Rab-GAP domain of gyp1p, domain 3"/>
    <property type="match status" value="1"/>
</dbReference>
<dbReference type="SMART" id="SM00164">
    <property type="entry name" value="TBC"/>
    <property type="match status" value="1"/>
</dbReference>
<dbReference type="PANTHER" id="PTHR47219:SF9">
    <property type="entry name" value="GTPASE ACTIVATING PROTEIN AND CENTROSOME-ASSOCIATED, ISOFORM B"/>
    <property type="match status" value="1"/>
</dbReference>
<dbReference type="AlphaFoldDB" id="A0AA38HAK7"/>
<dbReference type="InterPro" id="IPR050302">
    <property type="entry name" value="Rab_GAP_TBC_domain"/>
</dbReference>
<dbReference type="PANTHER" id="PTHR47219">
    <property type="entry name" value="RAB GTPASE-ACTIVATING PROTEIN 1-LIKE"/>
    <property type="match status" value="1"/>
</dbReference>
<dbReference type="RefSeq" id="XP_052947107.1">
    <property type="nucleotide sequence ID" value="XM_053086890.1"/>
</dbReference>
<name>A0AA38HAK7_9TREE</name>